<proteinExistence type="predicted"/>
<dbReference type="EMBL" id="QKWP01001221">
    <property type="protein sequence ID" value="RIB10684.1"/>
    <property type="molecule type" value="Genomic_DNA"/>
</dbReference>
<evidence type="ECO:0000313" key="2">
    <source>
        <dbReference type="Proteomes" id="UP000266673"/>
    </source>
</evidence>
<protein>
    <submittedName>
        <fullName evidence="1">Uncharacterized protein</fullName>
    </submittedName>
</protein>
<gene>
    <name evidence="1" type="ORF">C2G38_169858</name>
</gene>
<dbReference type="Proteomes" id="UP000266673">
    <property type="component" value="Unassembled WGS sequence"/>
</dbReference>
<organism evidence="1 2">
    <name type="scientific">Gigaspora rosea</name>
    <dbReference type="NCBI Taxonomy" id="44941"/>
    <lineage>
        <taxon>Eukaryota</taxon>
        <taxon>Fungi</taxon>
        <taxon>Fungi incertae sedis</taxon>
        <taxon>Mucoromycota</taxon>
        <taxon>Glomeromycotina</taxon>
        <taxon>Glomeromycetes</taxon>
        <taxon>Diversisporales</taxon>
        <taxon>Gigasporaceae</taxon>
        <taxon>Gigaspora</taxon>
    </lineage>
</organism>
<sequence>MLALFNRVTRIGNQYPEMMKAQMFVQGLCPDLSLAVGPFMPNSLQEAIERARVCEITFTHGAAIYGPAAILNMISNPLSTFPNMSTVTYPMSQQVTTATSGNNSLEQIMMLLQEVVSVVKNNNNNNNSNNYTRLTIQRKEIDRKEIGSLRYVLHIKK</sequence>
<comment type="caution">
    <text evidence="1">The sequence shown here is derived from an EMBL/GenBank/DDBJ whole genome shotgun (WGS) entry which is preliminary data.</text>
</comment>
<dbReference type="AlphaFoldDB" id="A0A397UKP0"/>
<reference evidence="1 2" key="1">
    <citation type="submission" date="2018-06" db="EMBL/GenBank/DDBJ databases">
        <title>Comparative genomics reveals the genomic features of Rhizophagus irregularis, R. cerebriforme, R. diaphanum and Gigaspora rosea, and their symbiotic lifestyle signature.</title>
        <authorList>
            <person name="Morin E."/>
            <person name="San Clemente H."/>
            <person name="Chen E.C.H."/>
            <person name="De La Providencia I."/>
            <person name="Hainaut M."/>
            <person name="Kuo A."/>
            <person name="Kohler A."/>
            <person name="Murat C."/>
            <person name="Tang N."/>
            <person name="Roy S."/>
            <person name="Loubradou J."/>
            <person name="Henrissat B."/>
            <person name="Grigoriev I.V."/>
            <person name="Corradi N."/>
            <person name="Roux C."/>
            <person name="Martin F.M."/>
        </authorList>
    </citation>
    <scope>NUCLEOTIDE SEQUENCE [LARGE SCALE GENOMIC DNA]</scope>
    <source>
        <strain evidence="1 2">DAOM 194757</strain>
    </source>
</reference>
<name>A0A397UKP0_9GLOM</name>
<dbReference type="OrthoDB" id="2444994at2759"/>
<accession>A0A397UKP0</accession>
<evidence type="ECO:0000313" key="1">
    <source>
        <dbReference type="EMBL" id="RIB10684.1"/>
    </source>
</evidence>
<keyword evidence="2" id="KW-1185">Reference proteome</keyword>